<reference evidence="3" key="2">
    <citation type="journal article" date="2019" name="Mol. Plant Microbe Interact.">
        <title>Genome sequence resources for four phytopathogenic fungi from the Colletotrichum orbiculare species complex.</title>
        <authorList>
            <person name="Gan P."/>
            <person name="Tsushima A."/>
            <person name="Narusaka M."/>
            <person name="Narusaka Y."/>
            <person name="Takano Y."/>
            <person name="Kubo Y."/>
            <person name="Shirasu K."/>
        </authorList>
    </citation>
    <scope>GENOME REANNOTATION</scope>
    <source>
        <strain evidence="3">104-T / ATCC 96160 / CBS 514.97 / LARS 414 / MAFF 240422</strain>
    </source>
</reference>
<feature type="region of interest" description="Disordered" evidence="1">
    <location>
        <begin position="112"/>
        <end position="160"/>
    </location>
</feature>
<proteinExistence type="predicted"/>
<dbReference type="AlphaFoldDB" id="A0A484FYD8"/>
<feature type="compositionally biased region" description="Polar residues" evidence="1">
    <location>
        <begin position="123"/>
        <end position="160"/>
    </location>
</feature>
<dbReference type="EMBL" id="AMCV02000009">
    <property type="protein sequence ID" value="TDZ22902.1"/>
    <property type="molecule type" value="Genomic_DNA"/>
</dbReference>
<keyword evidence="3" id="KW-1185">Reference proteome</keyword>
<comment type="caution">
    <text evidence="2">The sequence shown here is derived from an EMBL/GenBank/DDBJ whole genome shotgun (WGS) entry which is preliminary data.</text>
</comment>
<protein>
    <recommendedName>
        <fullName evidence="4">BZIP domain-containing protein</fullName>
    </recommendedName>
</protein>
<feature type="compositionally biased region" description="Basic and acidic residues" evidence="1">
    <location>
        <begin position="1"/>
        <end position="15"/>
    </location>
</feature>
<evidence type="ECO:0008006" key="4">
    <source>
        <dbReference type="Google" id="ProtNLM"/>
    </source>
</evidence>
<evidence type="ECO:0000313" key="3">
    <source>
        <dbReference type="Proteomes" id="UP000014480"/>
    </source>
</evidence>
<dbReference type="PANTHER" id="PTHR42070">
    <property type="entry name" value="FILAMENT ASSOCIATED PROTEIN, PUTATIVE (AFU_ORTHOLOGUE AFUA_8G06630)-RELATED"/>
    <property type="match status" value="1"/>
</dbReference>
<dbReference type="OrthoDB" id="4505928at2759"/>
<feature type="region of interest" description="Disordered" evidence="1">
    <location>
        <begin position="273"/>
        <end position="305"/>
    </location>
</feature>
<evidence type="ECO:0000256" key="1">
    <source>
        <dbReference type="SAM" id="MobiDB-lite"/>
    </source>
</evidence>
<evidence type="ECO:0000313" key="2">
    <source>
        <dbReference type="EMBL" id="TDZ22902.1"/>
    </source>
</evidence>
<dbReference type="PANTHER" id="PTHR42070:SF1">
    <property type="entry name" value="FILAMENT ASSOCIATED PROTEIN, PUTATIVE (AFU_ORTHOLOGUE AFUA_8G06630)-RELATED"/>
    <property type="match status" value="1"/>
</dbReference>
<gene>
    <name evidence="2" type="ORF">Cob_v004229</name>
</gene>
<organism evidence="2 3">
    <name type="scientific">Colletotrichum orbiculare (strain 104-T / ATCC 96160 / CBS 514.97 / LARS 414 / MAFF 240422)</name>
    <name type="common">Cucumber anthracnose fungus</name>
    <name type="synonym">Colletotrichum lagenarium</name>
    <dbReference type="NCBI Taxonomy" id="1213857"/>
    <lineage>
        <taxon>Eukaryota</taxon>
        <taxon>Fungi</taxon>
        <taxon>Dikarya</taxon>
        <taxon>Ascomycota</taxon>
        <taxon>Pezizomycotina</taxon>
        <taxon>Sordariomycetes</taxon>
        <taxon>Hypocreomycetidae</taxon>
        <taxon>Glomerellales</taxon>
        <taxon>Glomerellaceae</taxon>
        <taxon>Colletotrichum</taxon>
        <taxon>Colletotrichum orbiculare species complex</taxon>
    </lineage>
</organism>
<dbReference type="Proteomes" id="UP000014480">
    <property type="component" value="Unassembled WGS sequence"/>
</dbReference>
<feature type="compositionally biased region" description="Polar residues" evidence="1">
    <location>
        <begin position="276"/>
        <end position="290"/>
    </location>
</feature>
<feature type="region of interest" description="Disordered" evidence="1">
    <location>
        <begin position="1"/>
        <end position="20"/>
    </location>
</feature>
<reference evidence="3" key="1">
    <citation type="journal article" date="2013" name="New Phytol.">
        <title>Comparative genomic and transcriptomic analyses reveal the hemibiotrophic stage shift of Colletotrichum fungi.</title>
        <authorList>
            <person name="Gan P."/>
            <person name="Ikeda K."/>
            <person name="Irieda H."/>
            <person name="Narusaka M."/>
            <person name="O'Connell R.J."/>
            <person name="Narusaka Y."/>
            <person name="Takano Y."/>
            <person name="Kubo Y."/>
            <person name="Shirasu K."/>
        </authorList>
    </citation>
    <scope>NUCLEOTIDE SEQUENCE [LARGE SCALE GENOMIC DNA]</scope>
    <source>
        <strain evidence="3">104-T / ATCC 96160 / CBS 514.97 / LARS 414 / MAFF 240422</strain>
    </source>
</reference>
<dbReference type="STRING" id="1213857.A0A484FYD8"/>
<accession>A0A484FYD8</accession>
<name>A0A484FYD8_COLOR</name>
<sequence length="344" mass="37801">MEAERERNRIRDNQRRSRARKKEYIQDLEQRLRLCQLQGVEASTEVQQAARQVADENQKLRQLLNNVGFNDGQIEIFLRTGRSDNLGRSGFEAHGGSGDGARGRAATTLDGLMAPRRPGFLDTSRSYSSPSQQKTNDRSLSYDTASNSPVNYSATPETPHQQAYGLGQDMMNATQPMVYRSAGDLQSHGFGTEGATNQDHRWLPSASARSSHELSVNLHSYAANQGLDYHQPTFTGADPGASSIPPACRPKMAPQYPAYDAVHQQQAFVAPHVGTGSASHSGPASVSDTDSSTEERRPRPAGSLEEYPWATVNSLRLIATLQHCIRLNELCSSNSSIVDWNNCR</sequence>
<dbReference type="CDD" id="cd14688">
    <property type="entry name" value="bZIP_YAP"/>
    <property type="match status" value="1"/>
</dbReference>